<dbReference type="STRING" id="1416778.SAMN05443633_107147"/>
<dbReference type="EMBL" id="FQUT01000007">
    <property type="protein sequence ID" value="SHF85826.1"/>
    <property type="molecule type" value="Genomic_DNA"/>
</dbReference>
<proteinExistence type="predicted"/>
<gene>
    <name evidence="1" type="ORF">SAMN05443633_107147</name>
</gene>
<name>A0A1M5F2V6_9FLAO</name>
<evidence type="ECO:0000313" key="2">
    <source>
        <dbReference type="Proteomes" id="UP000184518"/>
    </source>
</evidence>
<evidence type="ECO:0000313" key="1">
    <source>
        <dbReference type="EMBL" id="SHF85826.1"/>
    </source>
</evidence>
<reference evidence="2" key="1">
    <citation type="submission" date="2016-11" db="EMBL/GenBank/DDBJ databases">
        <authorList>
            <person name="Varghese N."/>
            <person name="Submissions S."/>
        </authorList>
    </citation>
    <scope>NUCLEOTIDE SEQUENCE [LARGE SCALE GENOMIC DNA]</scope>
    <source>
        <strain evidence="2">DSM 27619</strain>
    </source>
</reference>
<dbReference type="Proteomes" id="UP000184518">
    <property type="component" value="Unassembled WGS sequence"/>
</dbReference>
<accession>A0A1M5F2V6</accession>
<sequence>MDDKLFSIDFKKLANWWLFTFWRTRSVMNLISVLIFCIEDLYKSFMEERKVNLLKMNYNYQKFSLEKILNYKYDRVEKRIKIIKAVLYDGVYLYTEAENDPSNPTNSGGQYTPKIRWLFGDENPLYLRTEAELFSEYDFIVQIPVDANNPNNSLINIDQLKADIDFYKLPSKRYQIQTKEY</sequence>
<organism evidence="1 2">
    <name type="scientific">Chryseobacterium arachidis</name>
    <dbReference type="NCBI Taxonomy" id="1416778"/>
    <lineage>
        <taxon>Bacteria</taxon>
        <taxon>Pseudomonadati</taxon>
        <taxon>Bacteroidota</taxon>
        <taxon>Flavobacteriia</taxon>
        <taxon>Flavobacteriales</taxon>
        <taxon>Weeksellaceae</taxon>
        <taxon>Chryseobacterium group</taxon>
        <taxon>Chryseobacterium</taxon>
    </lineage>
</organism>
<dbReference type="AlphaFoldDB" id="A0A1M5F2V6"/>
<protein>
    <submittedName>
        <fullName evidence="1">Uncharacterized protein</fullName>
    </submittedName>
</protein>
<dbReference type="OrthoDB" id="1072575at2"/>
<keyword evidence="2" id="KW-1185">Reference proteome</keyword>
<dbReference type="RefSeq" id="WP_072959015.1">
    <property type="nucleotide sequence ID" value="NZ_FQUT01000007.1"/>
</dbReference>